<dbReference type="SUPFAM" id="SSF88713">
    <property type="entry name" value="Glycoside hydrolase/deacetylase"/>
    <property type="match status" value="1"/>
</dbReference>
<sequence>MKLVLCWHMHQPEYRDLQTGEFKLPWTYLHVIKDYVDMVAHLEAVPTAKAVVNFAPILLEQIEEYAKQVNSYLHDRVTMTDPLLAALVDVSIPANSEARLKLIRDCLRANRERQIDRYPAYKKLAEMAEWLELHYDALMYVNSQFLSDFLVWYHLAWMGETVKLSDSRVKSLIEKGTGYSLHDRIEIVEIIGDLLANVICRYKVLVKKGQLELSVTPYAHPIMPLLLDLQTTQEAMPNALMPELAAYPGGEERVAYHLEKGVQVFKRFFGFKPKGCWPSEGGISAQTLKVLGDFGFEWTASGGSVLRNSLHLPENTVPACIHYPFKLKKTAIACFFRDDGLSDLIGFQYSKWHADDAVADFIRHLETIAATQPADAVVSVIMDGENAWEYFPENGYHFLSALYKNLSQHPAIELATFSECLKAKAVVKPLAKLVAGSWVYGTFSTWIGDSDKNRGWDMLGEAKAAFDQAVAGKCLSPKQLKAAEIQLAVCEGSDWFWWFGDYNPGEAVSNFEKHFRLNLANLYRLLGEQPPSYLALSFTQGSGAPAMGGAMRPGVEL</sequence>
<dbReference type="PANTHER" id="PTHR36306:SF1">
    <property type="entry name" value="ALPHA-AMYLASE-RELATED"/>
    <property type="match status" value="1"/>
</dbReference>
<dbReference type="Pfam" id="PF03065">
    <property type="entry name" value="Glyco_hydro_57"/>
    <property type="match status" value="1"/>
</dbReference>
<evidence type="ECO:0000256" key="3">
    <source>
        <dbReference type="RuleBase" id="RU361196"/>
    </source>
</evidence>
<comment type="caution">
    <text evidence="5">The sequence shown here is derived from an EMBL/GenBank/DDBJ whole genome shotgun (WGS) entry which is preliminary data.</text>
</comment>
<evidence type="ECO:0000256" key="2">
    <source>
        <dbReference type="ARBA" id="ARBA00023277"/>
    </source>
</evidence>
<protein>
    <submittedName>
        <fullName evidence="5">Glycoside hydrolase</fullName>
    </submittedName>
</protein>
<dbReference type="InterPro" id="IPR052046">
    <property type="entry name" value="GH57_Enzymes"/>
</dbReference>
<dbReference type="InterPro" id="IPR011330">
    <property type="entry name" value="Glyco_hydro/deAcase_b/a-brl"/>
</dbReference>
<dbReference type="CDD" id="cd10796">
    <property type="entry name" value="GH57N_APU"/>
    <property type="match status" value="1"/>
</dbReference>
<dbReference type="Proteomes" id="UP000237423">
    <property type="component" value="Unassembled WGS sequence"/>
</dbReference>
<gene>
    <name evidence="5" type="ORF">AADEFJLK_03762</name>
</gene>
<keyword evidence="5" id="KW-0378">Hydrolase</keyword>
<keyword evidence="2 3" id="KW-0119">Carbohydrate metabolism</keyword>
<evidence type="ECO:0000313" key="6">
    <source>
        <dbReference type="Proteomes" id="UP000237423"/>
    </source>
</evidence>
<evidence type="ECO:0000256" key="1">
    <source>
        <dbReference type="ARBA" id="ARBA00006821"/>
    </source>
</evidence>
<evidence type="ECO:0000313" key="5">
    <source>
        <dbReference type="EMBL" id="POZ50566.1"/>
    </source>
</evidence>
<dbReference type="Gene3D" id="3.20.110.10">
    <property type="entry name" value="Glycoside hydrolase 38, N terminal domain"/>
    <property type="match status" value="1"/>
</dbReference>
<proteinExistence type="inferred from homology"/>
<dbReference type="AlphaFoldDB" id="A0A2S5CIE2"/>
<dbReference type="InterPro" id="IPR004300">
    <property type="entry name" value="Glyco_hydro_57_N"/>
</dbReference>
<dbReference type="PANTHER" id="PTHR36306">
    <property type="entry name" value="ALPHA-AMYLASE-RELATED-RELATED"/>
    <property type="match status" value="1"/>
</dbReference>
<feature type="domain" description="Glycoside hydrolase family 57 N-terminal" evidence="4">
    <location>
        <begin position="5"/>
        <end position="422"/>
    </location>
</feature>
<dbReference type="GO" id="GO:0016787">
    <property type="term" value="F:hydrolase activity"/>
    <property type="evidence" value="ECO:0007669"/>
    <property type="project" value="UniProtKB-KW"/>
</dbReference>
<dbReference type="EMBL" id="PGFZ01000010">
    <property type="protein sequence ID" value="POZ50566.1"/>
    <property type="molecule type" value="Genomic_DNA"/>
</dbReference>
<evidence type="ECO:0000259" key="4">
    <source>
        <dbReference type="Pfam" id="PF03065"/>
    </source>
</evidence>
<name>A0A2S5CIE2_9GAMM</name>
<dbReference type="InterPro" id="IPR027291">
    <property type="entry name" value="Glyco_hydro_38_N_sf"/>
</dbReference>
<comment type="similarity">
    <text evidence="1 3">Belongs to the glycosyl hydrolase 57 family.</text>
</comment>
<accession>A0A2S5CIE2</accession>
<dbReference type="GO" id="GO:0005975">
    <property type="term" value="P:carbohydrate metabolic process"/>
    <property type="evidence" value="ECO:0007669"/>
    <property type="project" value="InterPro"/>
</dbReference>
<reference evidence="5 6" key="1">
    <citation type="submission" date="2017-11" db="EMBL/GenBank/DDBJ databases">
        <title>Draft Genome Sequence of Methylobacter psychrotolerans Sph1T, an Obligate Methanotroph from Low-Temperature Environments.</title>
        <authorList>
            <person name="Oshkin I.Y."/>
            <person name="Miroshnikov K."/>
            <person name="Belova S.E."/>
            <person name="Korzhenkov A."/>
            <person name="Toshchakov S.V."/>
            <person name="Dedysh S.N."/>
        </authorList>
    </citation>
    <scope>NUCLEOTIDE SEQUENCE [LARGE SCALE GENOMIC DNA]</scope>
    <source>
        <strain evidence="5 6">Sph1</strain>
    </source>
</reference>
<organism evidence="5 6">
    <name type="scientific">Methylovulum psychrotolerans</name>
    <dbReference type="NCBI Taxonomy" id="1704499"/>
    <lineage>
        <taxon>Bacteria</taxon>
        <taxon>Pseudomonadati</taxon>
        <taxon>Pseudomonadota</taxon>
        <taxon>Gammaproteobacteria</taxon>
        <taxon>Methylococcales</taxon>
        <taxon>Methylococcaceae</taxon>
        <taxon>Methylovulum</taxon>
    </lineage>
</organism>